<dbReference type="Proteomes" id="UP000005408">
    <property type="component" value="Unassembled WGS sequence"/>
</dbReference>
<keyword evidence="2" id="KW-0472">Membrane</keyword>
<feature type="transmembrane region" description="Helical" evidence="2">
    <location>
        <begin position="169"/>
        <end position="192"/>
    </location>
</feature>
<dbReference type="EnsemblMetazoa" id="G31413.1">
    <property type="protein sequence ID" value="G31413.1:cds"/>
    <property type="gene ID" value="G31413"/>
</dbReference>
<evidence type="ECO:0000313" key="4">
    <source>
        <dbReference type="Proteomes" id="UP000005408"/>
    </source>
</evidence>
<dbReference type="Gene3D" id="1.25.40.20">
    <property type="entry name" value="Ankyrin repeat-containing domain"/>
    <property type="match status" value="1"/>
</dbReference>
<dbReference type="OrthoDB" id="2384350at2759"/>
<dbReference type="SMART" id="SM00248">
    <property type="entry name" value="ANK"/>
    <property type="match status" value="3"/>
</dbReference>
<feature type="repeat" description="ANK" evidence="1">
    <location>
        <begin position="344"/>
        <end position="376"/>
    </location>
</feature>
<dbReference type="Pfam" id="PF12796">
    <property type="entry name" value="Ank_2"/>
    <property type="match status" value="1"/>
</dbReference>
<organism evidence="3 4">
    <name type="scientific">Magallana gigas</name>
    <name type="common">Pacific oyster</name>
    <name type="synonym">Crassostrea gigas</name>
    <dbReference type="NCBI Taxonomy" id="29159"/>
    <lineage>
        <taxon>Eukaryota</taxon>
        <taxon>Metazoa</taxon>
        <taxon>Spiralia</taxon>
        <taxon>Lophotrochozoa</taxon>
        <taxon>Mollusca</taxon>
        <taxon>Bivalvia</taxon>
        <taxon>Autobranchia</taxon>
        <taxon>Pteriomorphia</taxon>
        <taxon>Ostreida</taxon>
        <taxon>Ostreoidea</taxon>
        <taxon>Ostreidae</taxon>
        <taxon>Magallana</taxon>
    </lineage>
</organism>
<dbReference type="PROSITE" id="PS50297">
    <property type="entry name" value="ANK_REP_REGION"/>
    <property type="match status" value="3"/>
</dbReference>
<feature type="repeat" description="ANK" evidence="1">
    <location>
        <begin position="311"/>
        <end position="343"/>
    </location>
</feature>
<name>A0A8W8M362_MAGGI</name>
<dbReference type="PROSITE" id="PS50088">
    <property type="entry name" value="ANK_REPEAT"/>
    <property type="match status" value="3"/>
</dbReference>
<sequence>MPGRTVQLNEVMCITVSWKISLYDCVNVTELCPRNKAEWGRRSNVFNCSNSNSYMCLPNEQLTALVEFCYNGPQTPINSGECLVLDEKGIGLESYNCTNFINGCPDSFYFMNNIYKYPNCVSVGKGCFLADLSCRRDSSSPTYTSSVTSIFTISSEPTKGNDKNMNDTALIAVTLLCVLLMISLAVTIVLLCTKKSYYQFIFCNRPKAENEENGDEIECQEEVVSLMQDRYQENKLSNETGDRKKTKAQSDKLIVGPASTYPKGQDSITTDSGLSISSGFGPLHISCARGHKNTVKSLIQKGASINAWDKDGKTPLYRSCENGHVKIIQLLLNSGVDVNLCDKDGFSPLYAACQEGHHDIVNLLLDNKADPNMMPADDTIV</sequence>
<dbReference type="InterPro" id="IPR002110">
    <property type="entry name" value="Ankyrin_rpt"/>
</dbReference>
<protein>
    <submittedName>
        <fullName evidence="3">Uncharacterized protein</fullName>
    </submittedName>
</protein>
<keyword evidence="2" id="KW-1133">Transmembrane helix</keyword>
<keyword evidence="1" id="KW-0040">ANK repeat</keyword>
<dbReference type="InterPro" id="IPR039323">
    <property type="entry name" value="ANKRD_45/46/60"/>
</dbReference>
<dbReference type="InterPro" id="IPR036770">
    <property type="entry name" value="Ankyrin_rpt-contain_sf"/>
</dbReference>
<evidence type="ECO:0000256" key="2">
    <source>
        <dbReference type="SAM" id="Phobius"/>
    </source>
</evidence>
<dbReference type="PANTHER" id="PTHR22677">
    <property type="entry name" value="ANKYRIN REPEAT DOMAIN-CONTAINING PROTEIN 60"/>
    <property type="match status" value="1"/>
</dbReference>
<proteinExistence type="predicted"/>
<evidence type="ECO:0000313" key="3">
    <source>
        <dbReference type="EnsemblMetazoa" id="G31413.1:cds"/>
    </source>
</evidence>
<reference evidence="3" key="1">
    <citation type="submission" date="2022-08" db="UniProtKB">
        <authorList>
            <consortium name="EnsemblMetazoa"/>
        </authorList>
    </citation>
    <scope>IDENTIFICATION</scope>
    <source>
        <strain evidence="3">05x7-T-G4-1.051#20</strain>
    </source>
</reference>
<dbReference type="AlphaFoldDB" id="A0A8W8M362"/>
<keyword evidence="2" id="KW-0812">Transmembrane</keyword>
<feature type="repeat" description="ANK" evidence="1">
    <location>
        <begin position="278"/>
        <end position="310"/>
    </location>
</feature>
<dbReference type="PANTHER" id="PTHR22677:SF4">
    <property type="entry name" value="USHER SYNDROME TYPE-1G PROTEIN-LIKE PROTEIN"/>
    <property type="match status" value="1"/>
</dbReference>
<keyword evidence="4" id="KW-1185">Reference proteome</keyword>
<evidence type="ECO:0000256" key="1">
    <source>
        <dbReference type="PROSITE-ProRule" id="PRU00023"/>
    </source>
</evidence>
<dbReference type="SUPFAM" id="SSF48403">
    <property type="entry name" value="Ankyrin repeat"/>
    <property type="match status" value="1"/>
</dbReference>
<dbReference type="OMA" id="FINGCPD"/>
<accession>A0A8W8M362</accession>